<organism evidence="1 2">
    <name type="scientific">Phycomyces blakesleeanus (strain ATCC 8743b / DSM 1359 / FGSC 10004 / NBRC 33097 / NRRL 1555)</name>
    <dbReference type="NCBI Taxonomy" id="763407"/>
    <lineage>
        <taxon>Eukaryota</taxon>
        <taxon>Fungi</taxon>
        <taxon>Fungi incertae sedis</taxon>
        <taxon>Mucoromycota</taxon>
        <taxon>Mucoromycotina</taxon>
        <taxon>Mucoromycetes</taxon>
        <taxon>Mucorales</taxon>
        <taxon>Phycomycetaceae</taxon>
        <taxon>Phycomyces</taxon>
    </lineage>
</organism>
<dbReference type="InParanoid" id="A0A167PDN6"/>
<keyword evidence="2" id="KW-1185">Reference proteome</keyword>
<evidence type="ECO:0000313" key="1">
    <source>
        <dbReference type="EMBL" id="OAD77719.1"/>
    </source>
</evidence>
<accession>A0A167PDN6</accession>
<dbReference type="EMBL" id="KV440974">
    <property type="protein sequence ID" value="OAD77719.1"/>
    <property type="molecule type" value="Genomic_DNA"/>
</dbReference>
<dbReference type="RefSeq" id="XP_018295759.1">
    <property type="nucleotide sequence ID" value="XM_018443158.1"/>
</dbReference>
<dbReference type="VEuPathDB" id="FungiDB:PHYBLDRAFT_76478"/>
<evidence type="ECO:0000313" key="2">
    <source>
        <dbReference type="Proteomes" id="UP000077315"/>
    </source>
</evidence>
<dbReference type="AlphaFoldDB" id="A0A167PDN6"/>
<name>A0A167PDN6_PHYB8</name>
<sequence>MAYNGLMCFTVQMNYQAYGISPVLKNPFSLEPWILGQDTLTRLGSDLDFAMISYQIVEALKPLIVCVADAELKVKGPENS</sequence>
<reference evidence="2" key="1">
    <citation type="submission" date="2015-06" db="EMBL/GenBank/DDBJ databases">
        <title>Expansion of signal transduction pathways in fungi by whole-genome duplication.</title>
        <authorList>
            <consortium name="DOE Joint Genome Institute"/>
            <person name="Corrochano L.M."/>
            <person name="Kuo A."/>
            <person name="Marcet-Houben M."/>
            <person name="Polaino S."/>
            <person name="Salamov A."/>
            <person name="Villalobos J.M."/>
            <person name="Alvarez M.I."/>
            <person name="Avalos J."/>
            <person name="Benito E.P."/>
            <person name="Benoit I."/>
            <person name="Burger G."/>
            <person name="Camino L.P."/>
            <person name="Canovas D."/>
            <person name="Cerda-Olmedo E."/>
            <person name="Cheng J.-F."/>
            <person name="Dominguez A."/>
            <person name="Elias M."/>
            <person name="Eslava A.P."/>
            <person name="Glaser F."/>
            <person name="Grimwood J."/>
            <person name="Gutierrez G."/>
            <person name="Heitman J."/>
            <person name="Henrissat B."/>
            <person name="Iturriaga E.A."/>
            <person name="Lang B.F."/>
            <person name="Lavin J.L."/>
            <person name="Lee S."/>
            <person name="Li W."/>
            <person name="Lindquist E."/>
            <person name="Lopez-Garcia S."/>
            <person name="Luque E.M."/>
            <person name="Marcos A.T."/>
            <person name="Martin J."/>
            <person name="McCluskey K."/>
            <person name="Medina H.R."/>
            <person name="Miralles-Duran A."/>
            <person name="Miyazaki A."/>
            <person name="Munoz-Torres E."/>
            <person name="Oguiza J.A."/>
            <person name="Ohm R."/>
            <person name="Olmedo M."/>
            <person name="Orejas M."/>
            <person name="Ortiz-Castellanos L."/>
            <person name="Pisabarro A.G."/>
            <person name="Rodriguez-Romero J."/>
            <person name="Ruiz-Herrera J."/>
            <person name="Ruiz-Vazquez R."/>
            <person name="Sanz C."/>
            <person name="Schackwitz W."/>
            <person name="Schmutz J."/>
            <person name="Shahriari M."/>
            <person name="Shelest E."/>
            <person name="Silva-Franco F."/>
            <person name="Soanes D."/>
            <person name="Syed K."/>
            <person name="Tagua V.G."/>
            <person name="Talbot N.J."/>
            <person name="Thon M."/>
            <person name="De vries R.P."/>
            <person name="Wiebenga A."/>
            <person name="Yadav J.S."/>
            <person name="Braun E.L."/>
            <person name="Baker S."/>
            <person name="Garre V."/>
            <person name="Horwitz B."/>
            <person name="Torres-Martinez S."/>
            <person name="Idnurm A."/>
            <person name="Herrera-Estrella A."/>
            <person name="Gabaldon T."/>
            <person name="Grigoriev I.V."/>
        </authorList>
    </citation>
    <scope>NUCLEOTIDE SEQUENCE [LARGE SCALE GENOMIC DNA]</scope>
    <source>
        <strain evidence="2">NRRL 1555(-)</strain>
    </source>
</reference>
<proteinExistence type="predicted"/>
<protein>
    <submittedName>
        <fullName evidence="1">Uncharacterized protein</fullName>
    </submittedName>
</protein>
<dbReference type="Proteomes" id="UP000077315">
    <property type="component" value="Unassembled WGS sequence"/>
</dbReference>
<dbReference type="GeneID" id="29004064"/>
<gene>
    <name evidence="1" type="ORF">PHYBLDRAFT_76478</name>
</gene>